<feature type="compositionally biased region" description="Polar residues" evidence="2">
    <location>
        <begin position="176"/>
        <end position="185"/>
    </location>
</feature>
<comment type="similarity">
    <text evidence="1">Belongs to the alkB family.</text>
</comment>
<evidence type="ECO:0000256" key="1">
    <source>
        <dbReference type="ARBA" id="ARBA00007879"/>
    </source>
</evidence>
<dbReference type="EMBL" id="BJWL01000028">
    <property type="protein sequence ID" value="GFZ19472.1"/>
    <property type="molecule type" value="Genomic_DNA"/>
</dbReference>
<dbReference type="GO" id="GO:0006402">
    <property type="term" value="P:mRNA catabolic process"/>
    <property type="evidence" value="ECO:0007669"/>
    <property type="project" value="InterPro"/>
</dbReference>
<keyword evidence="5" id="KW-1185">Reference proteome</keyword>
<dbReference type="InterPro" id="IPR044842">
    <property type="entry name" value="ALKBH9B/ALKBH10B-like"/>
</dbReference>
<dbReference type="PROSITE" id="PS51471">
    <property type="entry name" value="FE2OG_OXY"/>
    <property type="match status" value="1"/>
</dbReference>
<evidence type="ECO:0000259" key="3">
    <source>
        <dbReference type="PROSITE" id="PS51471"/>
    </source>
</evidence>
<name>A0A7J0H8P8_9ERIC</name>
<dbReference type="Pfam" id="PF03171">
    <property type="entry name" value="2OG-FeII_Oxy"/>
    <property type="match status" value="1"/>
</dbReference>
<feature type="domain" description="Fe2OG dioxygenase" evidence="3">
    <location>
        <begin position="328"/>
        <end position="424"/>
    </location>
</feature>
<feature type="compositionally biased region" description="Acidic residues" evidence="2">
    <location>
        <begin position="162"/>
        <end position="175"/>
    </location>
</feature>
<dbReference type="InterPro" id="IPR005123">
    <property type="entry name" value="Oxoglu/Fe-dep_dioxygenase_dom"/>
</dbReference>
<organism evidence="4 5">
    <name type="scientific">Actinidia rufa</name>
    <dbReference type="NCBI Taxonomy" id="165716"/>
    <lineage>
        <taxon>Eukaryota</taxon>
        <taxon>Viridiplantae</taxon>
        <taxon>Streptophyta</taxon>
        <taxon>Embryophyta</taxon>
        <taxon>Tracheophyta</taxon>
        <taxon>Spermatophyta</taxon>
        <taxon>Magnoliopsida</taxon>
        <taxon>eudicotyledons</taxon>
        <taxon>Gunneridae</taxon>
        <taxon>Pentapetalae</taxon>
        <taxon>asterids</taxon>
        <taxon>Ericales</taxon>
        <taxon>Actinidiaceae</taxon>
        <taxon>Actinidia</taxon>
    </lineage>
</organism>
<dbReference type="PANTHER" id="PTHR31447:SF2">
    <property type="entry name" value="RNA DEMETHYLASE ALKBH10B"/>
    <property type="match status" value="1"/>
</dbReference>
<comment type="caution">
    <text evidence="4">The sequence shown here is derived from an EMBL/GenBank/DDBJ whole genome shotgun (WGS) entry which is preliminary data.</text>
</comment>
<dbReference type="InterPro" id="IPR037151">
    <property type="entry name" value="AlkB-like_sf"/>
</dbReference>
<dbReference type="PANTHER" id="PTHR31447">
    <property type="entry name" value="HYDROXYPROLINE-RICH GLYCOPROTEIN FAMILY PROTEIN-RELATED"/>
    <property type="match status" value="1"/>
</dbReference>
<evidence type="ECO:0000313" key="4">
    <source>
        <dbReference type="EMBL" id="GFZ19472.1"/>
    </source>
</evidence>
<protein>
    <submittedName>
        <fullName evidence="4">Oxidoreductase, 2OG-Fe(II) oxygenase family protein</fullName>
    </submittedName>
</protein>
<feature type="compositionally biased region" description="Basic and acidic residues" evidence="2">
    <location>
        <begin position="117"/>
        <end position="145"/>
    </location>
</feature>
<dbReference type="SUPFAM" id="SSF51197">
    <property type="entry name" value="Clavaminate synthase-like"/>
    <property type="match status" value="1"/>
</dbReference>
<gene>
    <name evidence="4" type="ORF">Acr_28g0001770</name>
</gene>
<feature type="region of interest" description="Disordered" evidence="2">
    <location>
        <begin position="1"/>
        <end position="21"/>
    </location>
</feature>
<feature type="region of interest" description="Disordered" evidence="2">
    <location>
        <begin position="117"/>
        <end position="185"/>
    </location>
</feature>
<dbReference type="InterPro" id="IPR044861">
    <property type="entry name" value="IPNS-like_FE2OG_OXY"/>
</dbReference>
<dbReference type="GO" id="GO:0003729">
    <property type="term" value="F:mRNA binding"/>
    <property type="evidence" value="ECO:0007669"/>
    <property type="project" value="InterPro"/>
</dbReference>
<dbReference type="Proteomes" id="UP000585474">
    <property type="component" value="Unassembled WGS sequence"/>
</dbReference>
<accession>A0A7J0H8P8</accession>
<reference evidence="4 5" key="1">
    <citation type="submission" date="2019-07" db="EMBL/GenBank/DDBJ databases">
        <title>De Novo Assembly of kiwifruit Actinidia rufa.</title>
        <authorList>
            <person name="Sugita-Konishi S."/>
            <person name="Sato K."/>
            <person name="Mori E."/>
            <person name="Abe Y."/>
            <person name="Kisaki G."/>
            <person name="Hamano K."/>
            <person name="Suezawa K."/>
            <person name="Otani M."/>
            <person name="Fukuda T."/>
            <person name="Manabe T."/>
            <person name="Gomi K."/>
            <person name="Tabuchi M."/>
            <person name="Akimitsu K."/>
            <person name="Kataoka I."/>
        </authorList>
    </citation>
    <scope>NUCLEOTIDE SEQUENCE [LARGE SCALE GENOMIC DNA]</scope>
    <source>
        <strain evidence="5">cv. Fuchu</strain>
    </source>
</reference>
<dbReference type="OrthoDB" id="1916097at2759"/>
<evidence type="ECO:0000313" key="5">
    <source>
        <dbReference type="Proteomes" id="UP000585474"/>
    </source>
</evidence>
<sequence>MSPAAGPMSPSDRVPTAPMMIPATSQPAPPAMMSEAFAKDAIIAWFRGEFAAANAIIDALCGHLVQVEGARGGMMEYESVFAAIHRRRLNWIPILQMQKFFSIADVSLELRQVAEKKMKNREEHEDVKESEEIKVVENEKEKSPEISEEESTERNENGGGEVVDEQTDDSPESEITDTGSQEVQPTFENVDLCSNHEDLESRRALIKMTKGFVAKEHVKGHMVNVVRGLKLYEDIFTDSELSKLNDFVNELRVAGQNGELSGETFMLYNQKKKGNKRELIQLGASIFGHIKGEATSEHEDGHIEPIPTLLQCFIDHLVQWNLISENRKPNSCIINFFDEGEFSQPFLKPPHVDQPISTLLLSESTMAFGQTLVSDRDGNYKGPLMLSLKEGSLLVMRGNSSDMARHVMCPSPNKRVSITFFKVWLDTNQNNSPTVPQPMTLWQPGVPSPYSIPNGTLNGYDTIDVIPEWGVLHAPVITLAPMRPMVMSPRRIPHGGTGVFLPLGVGSRKPAKHLPPRAQKRRLLTRPASVERHIAEPISNPDMSPKGKMV</sequence>
<dbReference type="Gene3D" id="2.60.120.590">
    <property type="entry name" value="Alpha-ketoglutarate-dependent dioxygenase AlkB-like"/>
    <property type="match status" value="1"/>
</dbReference>
<proteinExistence type="inferred from homology"/>
<evidence type="ECO:0000256" key="2">
    <source>
        <dbReference type="SAM" id="MobiDB-lite"/>
    </source>
</evidence>
<dbReference type="AlphaFoldDB" id="A0A7J0H8P8"/>
<dbReference type="GO" id="GO:0032451">
    <property type="term" value="F:demethylase activity"/>
    <property type="evidence" value="ECO:0007669"/>
    <property type="project" value="InterPro"/>
</dbReference>